<dbReference type="EMBL" id="JBHUFL010000002">
    <property type="protein sequence ID" value="MFD1835017.1"/>
    <property type="molecule type" value="Genomic_DNA"/>
</dbReference>
<name>A0ABW4PW20_9MICO</name>
<evidence type="ECO:0000313" key="1">
    <source>
        <dbReference type="EMBL" id="MFD1835017.1"/>
    </source>
</evidence>
<accession>A0ABW4PW20</accession>
<dbReference type="RefSeq" id="WP_343904228.1">
    <property type="nucleotide sequence ID" value="NZ_BAAAIS010000002.1"/>
</dbReference>
<evidence type="ECO:0008006" key="3">
    <source>
        <dbReference type="Google" id="ProtNLM"/>
    </source>
</evidence>
<organism evidence="1 2">
    <name type="scientific">Brachybacterium rhamnosum</name>
    <dbReference type="NCBI Taxonomy" id="173361"/>
    <lineage>
        <taxon>Bacteria</taxon>
        <taxon>Bacillati</taxon>
        <taxon>Actinomycetota</taxon>
        <taxon>Actinomycetes</taxon>
        <taxon>Micrococcales</taxon>
        <taxon>Dermabacteraceae</taxon>
        <taxon>Brachybacterium</taxon>
    </lineage>
</organism>
<comment type="caution">
    <text evidence="1">The sequence shown here is derived from an EMBL/GenBank/DDBJ whole genome shotgun (WGS) entry which is preliminary data.</text>
</comment>
<proteinExistence type="predicted"/>
<sequence>MGRTRASARAAGTRFERSVADYLAATVDDRIDRRVKTGSKDRGDVGGVRAVLGGRVVLECKDVARTDLAGWTREAEVERGNDDAVAGVVVHKRRGTADPGEQYVTMTVRDLVALLTGSRPS</sequence>
<protein>
    <recommendedName>
        <fullName evidence="3">Holliday junction resolvase</fullName>
    </recommendedName>
</protein>
<reference evidence="2" key="1">
    <citation type="journal article" date="2019" name="Int. J. Syst. Evol. Microbiol.">
        <title>The Global Catalogue of Microorganisms (GCM) 10K type strain sequencing project: providing services to taxonomists for standard genome sequencing and annotation.</title>
        <authorList>
            <consortium name="The Broad Institute Genomics Platform"/>
            <consortium name="The Broad Institute Genome Sequencing Center for Infectious Disease"/>
            <person name="Wu L."/>
            <person name="Ma J."/>
        </authorList>
    </citation>
    <scope>NUCLEOTIDE SEQUENCE [LARGE SCALE GENOMIC DNA]</scope>
    <source>
        <strain evidence="2">JCM 11650</strain>
    </source>
</reference>
<keyword evidence="2" id="KW-1185">Reference proteome</keyword>
<evidence type="ECO:0000313" key="2">
    <source>
        <dbReference type="Proteomes" id="UP001597280"/>
    </source>
</evidence>
<gene>
    <name evidence="1" type="ORF">ACFSDA_07985</name>
</gene>
<dbReference type="Proteomes" id="UP001597280">
    <property type="component" value="Unassembled WGS sequence"/>
</dbReference>